<feature type="domain" description="Transposase IS66 zinc-finger binding" evidence="2">
    <location>
        <begin position="124"/>
        <end position="168"/>
    </location>
</feature>
<dbReference type="AlphaFoldDB" id="A0A6S6PM57"/>
<dbReference type="Proteomes" id="UP000515220">
    <property type="component" value="Plasmid pAAJCM20276_1"/>
</dbReference>
<gene>
    <name evidence="4" type="ORF">AAJCM20276_35620</name>
</gene>
<dbReference type="InterPro" id="IPR052344">
    <property type="entry name" value="Transposase-related"/>
</dbReference>
<evidence type="ECO:0000313" key="5">
    <source>
        <dbReference type="Proteomes" id="UP000515220"/>
    </source>
</evidence>
<feature type="domain" description="Transposase TnpC homeodomain" evidence="3">
    <location>
        <begin position="41"/>
        <end position="118"/>
    </location>
</feature>
<evidence type="ECO:0000259" key="2">
    <source>
        <dbReference type="Pfam" id="PF13005"/>
    </source>
</evidence>
<organism evidence="4 5">
    <name type="scientific">Acetobacter aceti</name>
    <dbReference type="NCBI Taxonomy" id="435"/>
    <lineage>
        <taxon>Bacteria</taxon>
        <taxon>Pseudomonadati</taxon>
        <taxon>Pseudomonadota</taxon>
        <taxon>Alphaproteobacteria</taxon>
        <taxon>Acetobacterales</taxon>
        <taxon>Acetobacteraceae</taxon>
        <taxon>Acetobacter</taxon>
        <taxon>Acetobacter subgen. Acetobacter</taxon>
    </lineage>
</organism>
<dbReference type="Pfam" id="PF13005">
    <property type="entry name" value="zf-IS66"/>
    <property type="match status" value="1"/>
</dbReference>
<dbReference type="EMBL" id="AP023327">
    <property type="protein sequence ID" value="BCI68938.1"/>
    <property type="molecule type" value="Genomic_DNA"/>
</dbReference>
<reference evidence="4 5" key="1">
    <citation type="submission" date="2020-07" db="EMBL/GenBank/DDBJ databases">
        <title>Complete Genome Sequence of an acetic acid bacterium, Acetobacter aceti JCM20276.</title>
        <authorList>
            <person name="Hirose Y."/>
            <person name="Mihara H."/>
        </authorList>
    </citation>
    <scope>NUCLEOTIDE SEQUENCE [LARGE SCALE GENOMIC DNA]</scope>
    <source>
        <strain evidence="4 5">JCM20276</strain>
        <plasmid evidence="4 5">pAAJCM20276_1</plasmid>
    </source>
</reference>
<evidence type="ECO:0000313" key="4">
    <source>
        <dbReference type="EMBL" id="BCI68938.1"/>
    </source>
</evidence>
<evidence type="ECO:0000259" key="3">
    <source>
        <dbReference type="Pfam" id="PF13007"/>
    </source>
</evidence>
<evidence type="ECO:0008006" key="6">
    <source>
        <dbReference type="Google" id="ProtNLM"/>
    </source>
</evidence>
<accession>A0A6S6PM57</accession>
<protein>
    <recommendedName>
        <fullName evidence="6">Transposase</fullName>
    </recommendedName>
</protein>
<dbReference type="InterPro" id="IPR024463">
    <property type="entry name" value="Transposase_TnpC_homeodom"/>
</dbReference>
<geneLocation type="plasmid" evidence="4 5">
    <name>pAAJCM20276_1</name>
</geneLocation>
<feature type="region of interest" description="Disordered" evidence="1">
    <location>
        <begin position="85"/>
        <end position="108"/>
    </location>
</feature>
<dbReference type="Pfam" id="PF13007">
    <property type="entry name" value="LZ_Tnp_IS66"/>
    <property type="match status" value="1"/>
</dbReference>
<dbReference type="PANTHER" id="PTHR33678:SF1">
    <property type="entry name" value="BLL1576 PROTEIN"/>
    <property type="match status" value="1"/>
</dbReference>
<name>A0A6S6PM57_ACEAC</name>
<evidence type="ECO:0000256" key="1">
    <source>
        <dbReference type="SAM" id="MobiDB-lite"/>
    </source>
</evidence>
<keyword evidence="4" id="KW-0614">Plasmid</keyword>
<dbReference type="PANTHER" id="PTHR33678">
    <property type="entry name" value="BLL1576 PROTEIN"/>
    <property type="match status" value="1"/>
</dbReference>
<dbReference type="InterPro" id="IPR024474">
    <property type="entry name" value="Znf_dom_IS66"/>
</dbReference>
<proteinExistence type="predicted"/>
<sequence>MGSMETGISEIDRLRAALVASEAARQEAEQRATGAEAMVAHLKLLIARMRQDRFGASSERGRRLLDQLELELEDLETAIAEDDPANAPETMARASETGVERQRPARRPFPADLPRERVIIPAPAQCPCCGSSRLAKLGESVTETLEVIPRRFKVIQTVREKFSCRDCESITQPPAPFHPIARGRAGPWLLSTILTGKFADHLPLNRQSEALCPRGDRSRHLDAGRLGGRLYRHPGAIDRAGARPCTGGRTAAWRRHHGAGAGQKPHRDRTIVDLCAR</sequence>